<evidence type="ECO:0000259" key="11">
    <source>
        <dbReference type="Pfam" id="PF03178"/>
    </source>
</evidence>
<dbReference type="InterPro" id="IPR015943">
    <property type="entry name" value="WD40/YVTN_repeat-like_dom_sf"/>
</dbReference>
<keyword evidence="15" id="KW-1185">Reference proteome</keyword>
<dbReference type="InterPro" id="IPR004871">
    <property type="entry name" value="RSE1/DDB1/CPSF1_C"/>
</dbReference>
<dbReference type="Pfam" id="PF03178">
    <property type="entry name" value="CPSF_A"/>
    <property type="match status" value="1"/>
</dbReference>
<evidence type="ECO:0000256" key="8">
    <source>
        <dbReference type="ARBA" id="ARBA00039443"/>
    </source>
</evidence>
<evidence type="ECO:0000256" key="4">
    <source>
        <dbReference type="ARBA" id="ARBA00023242"/>
    </source>
</evidence>
<keyword evidence="2" id="KW-0507">mRNA processing</keyword>
<feature type="domain" description="RSE1/DDB1/CPSF1 second beta-propeller" evidence="13">
    <location>
        <begin position="546"/>
        <end position="940"/>
    </location>
</feature>
<feature type="compositionally biased region" description="Acidic residues" evidence="10">
    <location>
        <begin position="442"/>
        <end position="459"/>
    </location>
</feature>
<evidence type="ECO:0000259" key="12">
    <source>
        <dbReference type="Pfam" id="PF10433"/>
    </source>
</evidence>
<dbReference type="GO" id="GO:0005634">
    <property type="term" value="C:nucleus"/>
    <property type="evidence" value="ECO:0007669"/>
    <property type="project" value="UniProtKB-SubCell"/>
</dbReference>
<comment type="similarity">
    <text evidence="6">Belongs to the CFT1 family.</text>
</comment>
<gene>
    <name evidence="14" type="ORF">BDV25DRAFT_160055</name>
</gene>
<comment type="subcellular location">
    <subcellularLocation>
        <location evidence="1">Nucleus</location>
    </subcellularLocation>
</comment>
<dbReference type="Gene3D" id="1.10.150.910">
    <property type="match status" value="1"/>
</dbReference>
<dbReference type="Proteomes" id="UP000325780">
    <property type="component" value="Unassembled WGS sequence"/>
</dbReference>
<name>A0A5N6TN72_ASPAV</name>
<dbReference type="OrthoDB" id="6109at2759"/>
<dbReference type="Pfam" id="PF10433">
    <property type="entry name" value="Beta-prop_RSE1_1st"/>
    <property type="match status" value="1"/>
</dbReference>
<evidence type="ECO:0000256" key="7">
    <source>
        <dbReference type="ARBA" id="ARBA00039187"/>
    </source>
</evidence>
<organism evidence="14 15">
    <name type="scientific">Aspergillus avenaceus</name>
    <dbReference type="NCBI Taxonomy" id="36643"/>
    <lineage>
        <taxon>Eukaryota</taxon>
        <taxon>Fungi</taxon>
        <taxon>Dikarya</taxon>
        <taxon>Ascomycota</taxon>
        <taxon>Pezizomycotina</taxon>
        <taxon>Eurotiomycetes</taxon>
        <taxon>Eurotiomycetidae</taxon>
        <taxon>Eurotiales</taxon>
        <taxon>Aspergillaceae</taxon>
        <taxon>Aspergillus</taxon>
        <taxon>Aspergillus subgen. Circumdati</taxon>
    </lineage>
</organism>
<dbReference type="InterPro" id="IPR018846">
    <property type="entry name" value="Beta-prop_RSE1/DDB1/CPSF1_1st"/>
</dbReference>
<evidence type="ECO:0000256" key="3">
    <source>
        <dbReference type="ARBA" id="ARBA00022884"/>
    </source>
</evidence>
<accession>A0A5N6TN72</accession>
<evidence type="ECO:0000313" key="14">
    <source>
        <dbReference type="EMBL" id="KAE8147559.1"/>
    </source>
</evidence>
<dbReference type="PANTHER" id="PTHR10644">
    <property type="entry name" value="DNA REPAIR/RNA PROCESSING CPSF FAMILY"/>
    <property type="match status" value="1"/>
</dbReference>
<proteinExistence type="inferred from homology"/>
<feature type="domain" description="RSE1/DDB1/CPSF1 C-terminal" evidence="11">
    <location>
        <begin position="1008"/>
        <end position="1349"/>
    </location>
</feature>
<dbReference type="SUPFAM" id="SSF101908">
    <property type="entry name" value="Putative isomerase YbhE"/>
    <property type="match status" value="1"/>
</dbReference>
<evidence type="ECO:0000256" key="9">
    <source>
        <dbReference type="ARBA" id="ARBA00041264"/>
    </source>
</evidence>
<protein>
    <recommendedName>
        <fullName evidence="8">Protein CFT1</fullName>
    </recommendedName>
    <alternativeName>
        <fullName evidence="9">Cleavage factor two protein 1</fullName>
    </alternativeName>
    <alternativeName>
        <fullName evidence="7">Protein cft1</fullName>
    </alternativeName>
</protein>
<dbReference type="FunFam" id="2.130.10.10:FF:000788">
    <property type="entry name" value="mRNA cleavage and polyadenylation factor subunit"/>
    <property type="match status" value="1"/>
</dbReference>
<feature type="region of interest" description="Disordered" evidence="10">
    <location>
        <begin position="442"/>
        <end position="472"/>
    </location>
</feature>
<dbReference type="InterPro" id="IPR050358">
    <property type="entry name" value="RSE1/DDB1/CFT1"/>
</dbReference>
<reference evidence="14 15" key="1">
    <citation type="submission" date="2019-04" db="EMBL/GenBank/DDBJ databases">
        <title>Friends and foes A comparative genomics study of 23 Aspergillus species from section Flavi.</title>
        <authorList>
            <consortium name="DOE Joint Genome Institute"/>
            <person name="Kjaerbolling I."/>
            <person name="Vesth T."/>
            <person name="Frisvad J.C."/>
            <person name="Nybo J.L."/>
            <person name="Theobald S."/>
            <person name="Kildgaard S."/>
            <person name="Isbrandt T."/>
            <person name="Kuo A."/>
            <person name="Sato A."/>
            <person name="Lyhne E.K."/>
            <person name="Kogle M.E."/>
            <person name="Wiebenga A."/>
            <person name="Kun R.S."/>
            <person name="Lubbers R.J."/>
            <person name="Makela M.R."/>
            <person name="Barry K."/>
            <person name="Chovatia M."/>
            <person name="Clum A."/>
            <person name="Daum C."/>
            <person name="Haridas S."/>
            <person name="He G."/>
            <person name="LaButti K."/>
            <person name="Lipzen A."/>
            <person name="Mondo S."/>
            <person name="Riley R."/>
            <person name="Salamov A."/>
            <person name="Simmons B.A."/>
            <person name="Magnuson J.K."/>
            <person name="Henrissat B."/>
            <person name="Mortensen U.H."/>
            <person name="Larsen T.O."/>
            <person name="Devries R.P."/>
            <person name="Grigoriev I.V."/>
            <person name="Machida M."/>
            <person name="Baker S.E."/>
            <person name="Andersen M.R."/>
        </authorList>
    </citation>
    <scope>NUCLEOTIDE SEQUENCE [LARGE SCALE GENOMIC DNA]</scope>
    <source>
        <strain evidence="14 15">IBT 18842</strain>
    </source>
</reference>
<dbReference type="EMBL" id="ML742201">
    <property type="protein sequence ID" value="KAE8147559.1"/>
    <property type="molecule type" value="Genomic_DNA"/>
</dbReference>
<evidence type="ECO:0000256" key="5">
    <source>
        <dbReference type="ARBA" id="ARBA00037232"/>
    </source>
</evidence>
<evidence type="ECO:0000256" key="1">
    <source>
        <dbReference type="ARBA" id="ARBA00004123"/>
    </source>
</evidence>
<dbReference type="Gene3D" id="2.130.10.10">
    <property type="entry name" value="YVTN repeat-like/Quinoprotein amine dehydrogenase"/>
    <property type="match status" value="2"/>
</dbReference>
<evidence type="ECO:0000256" key="6">
    <source>
        <dbReference type="ARBA" id="ARBA00038304"/>
    </source>
</evidence>
<dbReference type="FunFam" id="2.130.10.10:FF:000625">
    <property type="entry name" value="mRNA cleavage and polyadenylation factor subunit"/>
    <property type="match status" value="1"/>
</dbReference>
<dbReference type="InterPro" id="IPR058543">
    <property type="entry name" value="Beta-prop_RSE1/DDB1/CPSF1_2nd"/>
</dbReference>
<sequence>MQCYTELLPPTGVTHSLALPLISGTANNLVVARTSLLQIFSLLNVDNEGNTKLVLEREYTLPGTVTDLCRVKLLNTKSGGEAILIAFRNAKLSLIEWDPERFGISTVSIHYYERDESTSSPWVPDLSSCGSILSVDPSSRCAVFNFGIRNLAILPFHQPGDDLVMDDYDSELDEQKLAGHGLESIANSEKSKQDTVYQTPYAASFVLPLTALDPSILHPISLAFLYEYREPTFGILYSQVSTSTALLHERKDVVFYTVVTLDLEQRASTTLLSVSRLPSDLFKVVALPPPVGGALLIGSNELVHVDQAGKTNAVGVNEFSRQVSSFSMTDQSDLSLRLEDCVVERLSEHSGDLLLVLSTGNAALVRFKLDGRSISGISVHVIPPHAGGVIMSTAASSSAFLGDKRIFLGSEDADSVLLGWSIPSYSTKKLRPQARIMEEDFEAISEDDQSEDDGYEDDLYATAPDHTMTGRRSSAETAGFGLYNFQKLDSLLNIGPLKDITFGRSLTGLQSEDPGAGNSPTKLELVASQGSGAASGMVVMKRQLDPQVVTSTEIDSAQCVWSAFVAHRREGVPKTTVQAGEQECCHYVVVSKQESTDKEQSEVFRLEGLKLRPFRAPEFNPNEDITVEIGTLTSKNRVIQILRNEVRSYDTDLGLAQIYPVWDEDTSEERVAVATSIADPYLAILRDDATLLLLQADDSGDLDEVELKGEIASSKWMTCCLYHDKSEIFSSNKSLSNMTHRNIVLALLSHDCRLFIYRLADQALLSVIEGVGCLPPILSSEPPKRSTTRETITEVIIADLGDAWSSTPYLIIRSRHDDLGVYKPFITTSVPGKEHPACLKFLKEANCILPHMSTSSDAQSATEGPKRNMSLRIIPNVSGYSTVFMPGASAGFVMKTSTSSPHFVRLRGELALSLCSFDTPDCGDGFIYLDQEGTVHVCQLPRNTNFEYQWTLQQVPIGEQVDHLTYSPSSGMYVLGTGHRTDFKLPEDDELHPEWRNEVISFFPEVQRSSLKLVSPETWTVIDSFLLSPTEHVMAVKNMSLEVSENTHERKDMIVAGTAFSRGEDIASRGCVYVFEVIKVVPDPAKPEANRKLKLIGKEPVKGAVTALSEIGGQGFLIVAQGQKCIVRGLKEDGSLLPVAFMDVQCYVSVVKELKGTGMCIIADAVKGLWFAGYSEEPYKMSLFAKDLDYLEVLAADFLPDGNRLFIIVADSDCNLHVLQYDPEDPKSSNGDRLLSRSKFHTGNFASTLTLLPRTMVSSEQVFSHGDEMDIDSHISRHQVLITSQNGSIGLVTCVSEESYRRLSALQSQLTNILEHPCGLNPRAFRAVESDGTAGRGMLDGKLLAQWLDMSKQRKLEIANRVGANEWEIKADLEAISGAGLGYL</sequence>
<evidence type="ECO:0000256" key="2">
    <source>
        <dbReference type="ARBA" id="ARBA00022664"/>
    </source>
</evidence>
<keyword evidence="4" id="KW-0539">Nucleus</keyword>
<dbReference type="Pfam" id="PF23726">
    <property type="entry name" value="Beta-prop_RSE1_2nd"/>
    <property type="match status" value="1"/>
</dbReference>
<keyword evidence="3" id="KW-0694">RNA-binding</keyword>
<dbReference type="GO" id="GO:0006397">
    <property type="term" value="P:mRNA processing"/>
    <property type="evidence" value="ECO:0007669"/>
    <property type="project" value="UniProtKB-KW"/>
</dbReference>
<dbReference type="GO" id="GO:0003723">
    <property type="term" value="F:RNA binding"/>
    <property type="evidence" value="ECO:0007669"/>
    <property type="project" value="UniProtKB-KW"/>
</dbReference>
<comment type="function">
    <text evidence="5">RNA-binding component of the cleavage and polyadenylation factor (CPF) complex, which plays a key role in polyadenylation-dependent pre-mRNA 3'-end formation and cooperates with cleavage factors including the CFIA complex and NAB4/CFIB. Involved in poly(A) site recognition. May be involved in coupling transcription termination and mRNA 3'-end formation.</text>
</comment>
<evidence type="ECO:0000259" key="13">
    <source>
        <dbReference type="Pfam" id="PF23726"/>
    </source>
</evidence>
<evidence type="ECO:0000256" key="10">
    <source>
        <dbReference type="SAM" id="MobiDB-lite"/>
    </source>
</evidence>
<evidence type="ECO:0000313" key="15">
    <source>
        <dbReference type="Proteomes" id="UP000325780"/>
    </source>
</evidence>
<feature type="domain" description="RSE1/DDB1/CPSF1 first beta-propeller" evidence="12">
    <location>
        <begin position="13"/>
        <end position="418"/>
    </location>
</feature>